<accession>A0A927GIX6</accession>
<reference evidence="1" key="1">
    <citation type="submission" date="2020-09" db="EMBL/GenBank/DDBJ databases">
        <authorList>
            <person name="Kim M.K."/>
        </authorList>
    </citation>
    <scope>NUCLEOTIDE SEQUENCE</scope>
    <source>
        <strain evidence="1">BT664</strain>
    </source>
</reference>
<dbReference type="EMBL" id="JACXAD010000007">
    <property type="protein sequence ID" value="MBD2767903.1"/>
    <property type="molecule type" value="Genomic_DNA"/>
</dbReference>
<evidence type="ECO:0000313" key="1">
    <source>
        <dbReference type="EMBL" id="MBD2767903.1"/>
    </source>
</evidence>
<dbReference type="AlphaFoldDB" id="A0A927GIX6"/>
<proteinExistence type="predicted"/>
<gene>
    <name evidence="1" type="ORF">IC235_08350</name>
</gene>
<evidence type="ECO:0000313" key="2">
    <source>
        <dbReference type="Proteomes" id="UP000612233"/>
    </source>
</evidence>
<organism evidence="1 2">
    <name type="scientific">Hymenobacter montanus</name>
    <dbReference type="NCBI Taxonomy" id="2771359"/>
    <lineage>
        <taxon>Bacteria</taxon>
        <taxon>Pseudomonadati</taxon>
        <taxon>Bacteroidota</taxon>
        <taxon>Cytophagia</taxon>
        <taxon>Cytophagales</taxon>
        <taxon>Hymenobacteraceae</taxon>
        <taxon>Hymenobacter</taxon>
    </lineage>
</organism>
<sequence length="94" mass="10570">MLDFYSIEDAQPKYVSPKQLTYLGGIEWAEFETAQKARIIEAHLDYYGDFSWSSELVRRKLSALAELNPLPMGKLMAILKKAAAAERGVKAFGD</sequence>
<name>A0A927GIX6_9BACT</name>
<protein>
    <submittedName>
        <fullName evidence="1">Uncharacterized protein</fullName>
    </submittedName>
</protein>
<keyword evidence="2" id="KW-1185">Reference proteome</keyword>
<dbReference type="RefSeq" id="WP_191004717.1">
    <property type="nucleotide sequence ID" value="NZ_JACXAD010000007.1"/>
</dbReference>
<dbReference type="Proteomes" id="UP000612233">
    <property type="component" value="Unassembled WGS sequence"/>
</dbReference>
<comment type="caution">
    <text evidence="1">The sequence shown here is derived from an EMBL/GenBank/DDBJ whole genome shotgun (WGS) entry which is preliminary data.</text>
</comment>